<dbReference type="Pfam" id="PF00169">
    <property type="entry name" value="PH"/>
    <property type="match status" value="1"/>
</dbReference>
<dbReference type="FunFam" id="2.30.29.30:FF:000117">
    <property type="entry name" value="ras-specific guanine nucleotide-releasing factor 1 isoform X2"/>
    <property type="match status" value="1"/>
</dbReference>
<dbReference type="CDD" id="cd13261">
    <property type="entry name" value="PH_RasGRF1_2"/>
    <property type="match status" value="1"/>
</dbReference>
<evidence type="ECO:0000256" key="4">
    <source>
        <dbReference type="SAM" id="MobiDB-lite"/>
    </source>
</evidence>
<dbReference type="Gene3D" id="1.20.900.10">
    <property type="entry name" value="Dbl homology (DH) domain"/>
    <property type="match status" value="1"/>
</dbReference>
<dbReference type="GO" id="GO:0007265">
    <property type="term" value="P:Ras protein signal transduction"/>
    <property type="evidence" value="ECO:0007669"/>
    <property type="project" value="TreeGrafter"/>
</dbReference>
<sequence>MQKSVRYNEGHALFLSAVARKEGTKRGYLSKKTAENSRWHEKFFALYQNILFYFENEQSARPAGIYLLEGCTCERAPAPKMSTIGKEALEKQHYFLIIFGHDGQKPLELRTEEEYECDEWVDAIQQASYSDIIIEREVLMQKYIHLVQIVETEKVAANQLRTQLEDQDTEIERLKSEIVALNKTKERMRPYHVPLENEDPDIKKIKKVQGFMRGWLCRRKWKIIVQDYICSPHAESMRKRNQIVFNMVEAETEYVHQLFILVNCFLRPLRMAASSKKPPISHDDVSSIFLNSETIMFLHEIFHQGLKARIANWPTLVLADLFDILLPMLNIYQEFVRNHQYSLQVLANCKQNRDFDKLLKQYESNAACEGRMLETFLTYPMFQIPRYIITLHELLAHTPHEHVERKSLEFAKSKLEELSRVMHDEVSDTENIRKNLAIERMIVEGCDILLDTSQTFVRQGSLIQLPSVERGKLSKVRLGSLSLKKEGERQCFLFTKHFLVCTRSSGGKLHLLKQGGVLSLIDCTLIEEPDASDEESKAGGHVFGQLDFKLVVEPSDSPSFTVVLLAPSRQEKAAWTSDISQCIDNIRCNGLMTSVFEENSKVTVPHMIKSDVRLHKDDVDICFSKTLNSCKVPQIRYASVERLLERLTDLRFLSIDFLNTFLHTYRIFTTATVVMDKLADIYKKPFSSIPIRSLELFFATNQNSRSGEHINDKSPRLCRKFSSPPPLSIPSRTSSPVRTRKLSLHSPISARTPTPHTPNSTTSSPPSTSTSPPPNNSKSPQDQVPSIPFSPDQSPCPTTEGEEVPRIDPFCGKLRRSIRRAVLESVSLEKILPESPQSSEAGDMSPCRSPSTPRHLRYRQPGVCKICKISLSFSFFILIVLAVFTNSERTCDKEFIIRRAATNRVLNVLRHWVSKHSQDFEMNLKLKMSVVCLLEEVLRDPDLLPQERKATANILSALSQDDQEDAQLRIEDILQMADCAKAECFESLSAMELAEQITLLDHIVFRSIPYEEFLGQGWMKVDKTERTPYIMKTSKHFNDMSNLVASQIMTHTDVGSRANSIEKWIAVADICRCLNNYNGVLEITSALNRSAIYRLKKTWAKVSKQTKALMDKLQKTVSSEGRFKNLRETLKNCNPPCVPYLGMYLTDLAFIEEGTPNFTEEGLVNFSKMRMISHIIREIRQFQQTPYRIEHQIKVTQYLLDKTLIMDEDTLYDLSLKIEPRLPA</sequence>
<dbReference type="Pfam" id="PF00618">
    <property type="entry name" value="RasGEF_N"/>
    <property type="match status" value="1"/>
</dbReference>
<dbReference type="FunFam" id="2.30.29.30:FF:000176">
    <property type="entry name" value="ras-specific guanine nucleotide-releasing factor 1 isoform X2"/>
    <property type="match status" value="1"/>
</dbReference>
<evidence type="ECO:0000313" key="9">
    <source>
        <dbReference type="Ensembl" id="ENSMALP00000027827.1"/>
    </source>
</evidence>
<dbReference type="Gene3D" id="1.10.840.10">
    <property type="entry name" value="Ras guanine-nucleotide exchange factors catalytic domain"/>
    <property type="match status" value="1"/>
</dbReference>
<dbReference type="GO" id="GO:0005085">
    <property type="term" value="F:guanyl-nucleotide exchange factor activity"/>
    <property type="evidence" value="ECO:0007669"/>
    <property type="project" value="UniProtKB-KW"/>
</dbReference>
<dbReference type="InterPro" id="IPR019804">
    <property type="entry name" value="Ras_G-nucl-exch_fac_CS"/>
</dbReference>
<dbReference type="PROSITE" id="PS50003">
    <property type="entry name" value="PH_DOMAIN"/>
    <property type="match status" value="2"/>
</dbReference>
<dbReference type="InterPro" id="IPR035899">
    <property type="entry name" value="DBL_dom_sf"/>
</dbReference>
<evidence type="ECO:0000259" key="8">
    <source>
        <dbReference type="PROSITE" id="PS50212"/>
    </source>
</evidence>
<dbReference type="InterPro" id="IPR000651">
    <property type="entry name" value="Ras-like_Gua-exchang_fac_N"/>
</dbReference>
<dbReference type="SMART" id="SM00325">
    <property type="entry name" value="RhoGEF"/>
    <property type="match status" value="1"/>
</dbReference>
<dbReference type="Gene3D" id="2.30.29.30">
    <property type="entry name" value="Pleckstrin-homology domain (PH domain)/Phosphotyrosine-binding domain (PTB)"/>
    <property type="match status" value="2"/>
</dbReference>
<proteinExistence type="predicted"/>
<dbReference type="FunFam" id="1.20.900.10:FF:000005">
    <property type="entry name" value="Ras-specific guanine nucleotide-releasing factor 1 isoform 2"/>
    <property type="match status" value="1"/>
</dbReference>
<evidence type="ECO:0000259" key="6">
    <source>
        <dbReference type="PROSITE" id="PS50009"/>
    </source>
</evidence>
<dbReference type="InterPro" id="IPR001895">
    <property type="entry name" value="RASGEF_cat_dom"/>
</dbReference>
<feature type="region of interest" description="Disordered" evidence="4">
    <location>
        <begin position="704"/>
        <end position="807"/>
    </location>
</feature>
<dbReference type="SMART" id="SM00147">
    <property type="entry name" value="RasGEF"/>
    <property type="match status" value="1"/>
</dbReference>
<feature type="domain" description="DH" evidence="7">
    <location>
        <begin position="239"/>
        <end position="425"/>
    </location>
</feature>
<dbReference type="SMART" id="SM00233">
    <property type="entry name" value="PH"/>
    <property type="match status" value="2"/>
</dbReference>
<dbReference type="InterPro" id="IPR036964">
    <property type="entry name" value="RASGEF_cat_dom_sf"/>
</dbReference>
<keyword evidence="10" id="KW-1185">Reference proteome</keyword>
<feature type="region of interest" description="Disordered" evidence="4">
    <location>
        <begin position="833"/>
        <end position="853"/>
    </location>
</feature>
<feature type="compositionally biased region" description="Basic and acidic residues" evidence="4">
    <location>
        <begin position="706"/>
        <end position="715"/>
    </location>
</feature>
<dbReference type="Gene3D" id="1.20.870.10">
    <property type="entry name" value="Son of sevenless (SoS) protein Chain: S domain 1"/>
    <property type="match status" value="2"/>
</dbReference>
<dbReference type="InterPro" id="IPR008937">
    <property type="entry name" value="Ras-like_GEF"/>
</dbReference>
<dbReference type="Pfam" id="PF00621">
    <property type="entry name" value="RhoGEF"/>
    <property type="match status" value="1"/>
</dbReference>
<accession>A0A3Q3R6Q1</accession>
<dbReference type="GO" id="GO:0005886">
    <property type="term" value="C:plasma membrane"/>
    <property type="evidence" value="ECO:0007669"/>
    <property type="project" value="TreeGrafter"/>
</dbReference>
<dbReference type="SUPFAM" id="SSF48065">
    <property type="entry name" value="DBL homology domain (DH-domain)"/>
    <property type="match status" value="1"/>
</dbReference>
<feature type="domain" description="N-terminal Ras-GEF" evidence="8">
    <location>
        <begin position="631"/>
        <end position="745"/>
    </location>
</feature>
<dbReference type="AlphaFoldDB" id="A0A3Q3R6Q1"/>
<evidence type="ECO:0000313" key="10">
    <source>
        <dbReference type="Proteomes" id="UP000261600"/>
    </source>
</evidence>
<feature type="coiled-coil region" evidence="3">
    <location>
        <begin position="147"/>
        <end position="184"/>
    </location>
</feature>
<dbReference type="SUPFAM" id="SSF48366">
    <property type="entry name" value="Ras GEF"/>
    <property type="match status" value="1"/>
</dbReference>
<dbReference type="InterPro" id="IPR011993">
    <property type="entry name" value="PH-like_dom_sf"/>
</dbReference>
<keyword evidence="1 2" id="KW-0344">Guanine-nucleotide releasing factor</keyword>
<dbReference type="InterPro" id="IPR001849">
    <property type="entry name" value="PH_domain"/>
</dbReference>
<dbReference type="SMART" id="SM00229">
    <property type="entry name" value="RasGEFN"/>
    <property type="match status" value="2"/>
</dbReference>
<dbReference type="PANTHER" id="PTHR23113:SF187">
    <property type="entry name" value="RAS-SPECIFIC GUANINE NUCLEOTIDE-RELEASING FACTOR 2"/>
    <property type="match status" value="1"/>
</dbReference>
<dbReference type="SUPFAM" id="SSF50729">
    <property type="entry name" value="PH domain-like"/>
    <property type="match status" value="2"/>
</dbReference>
<protein>
    <recommendedName>
        <fullName evidence="11">Ras protein-specific guanine nucleotide-releasing factor 2a</fullName>
    </recommendedName>
</protein>
<dbReference type="Ensembl" id="ENSMALT00000028339.1">
    <property type="protein sequence ID" value="ENSMALP00000027827.1"/>
    <property type="gene ID" value="ENSMALG00000019280.1"/>
</dbReference>
<dbReference type="FunFam" id="1.20.870.10:FF:000004">
    <property type="entry name" value="Ras-specific guanine nucleotide-releasing factor 1 isoform 2"/>
    <property type="match status" value="1"/>
</dbReference>
<dbReference type="Pfam" id="PF00617">
    <property type="entry name" value="RasGEF"/>
    <property type="match status" value="1"/>
</dbReference>
<name>A0A3Q3R6Q1_MONAL</name>
<dbReference type="CDD" id="cd00160">
    <property type="entry name" value="RhoGEF"/>
    <property type="match status" value="1"/>
</dbReference>
<feature type="domain" description="PH" evidence="5">
    <location>
        <begin position="466"/>
        <end position="584"/>
    </location>
</feature>
<dbReference type="PROSITE" id="PS00720">
    <property type="entry name" value="RASGEF"/>
    <property type="match status" value="1"/>
</dbReference>
<dbReference type="STRING" id="43700.ENSMALP00000027827"/>
<evidence type="ECO:0000259" key="7">
    <source>
        <dbReference type="PROSITE" id="PS50010"/>
    </source>
</evidence>
<dbReference type="InterPro" id="IPR023578">
    <property type="entry name" value="Ras_GEF_dom_sf"/>
</dbReference>
<dbReference type="CDD" id="cd00155">
    <property type="entry name" value="RasGEF"/>
    <property type="match status" value="1"/>
</dbReference>
<dbReference type="PROSITE" id="PS50009">
    <property type="entry name" value="RASGEF_CAT"/>
    <property type="match status" value="1"/>
</dbReference>
<feature type="domain" description="PH" evidence="5">
    <location>
        <begin position="22"/>
        <end position="129"/>
    </location>
</feature>
<reference evidence="9" key="2">
    <citation type="submission" date="2025-09" db="UniProtKB">
        <authorList>
            <consortium name="Ensembl"/>
        </authorList>
    </citation>
    <scope>IDENTIFICATION</scope>
</reference>
<evidence type="ECO:0008006" key="11">
    <source>
        <dbReference type="Google" id="ProtNLM"/>
    </source>
</evidence>
<dbReference type="InterPro" id="IPR000219">
    <property type="entry name" value="DH_dom"/>
</dbReference>
<evidence type="ECO:0000259" key="5">
    <source>
        <dbReference type="PROSITE" id="PS50003"/>
    </source>
</evidence>
<dbReference type="PROSITE" id="PS50096">
    <property type="entry name" value="IQ"/>
    <property type="match status" value="1"/>
</dbReference>
<keyword evidence="3" id="KW-0175">Coiled coil</keyword>
<dbReference type="CDD" id="cd06224">
    <property type="entry name" value="REM"/>
    <property type="match status" value="1"/>
</dbReference>
<dbReference type="PROSITE" id="PS50010">
    <property type="entry name" value="DH_2"/>
    <property type="match status" value="1"/>
</dbReference>
<dbReference type="PROSITE" id="PS50212">
    <property type="entry name" value="RASGEF_NTER"/>
    <property type="match status" value="1"/>
</dbReference>
<feature type="compositionally biased region" description="Low complexity" evidence="4">
    <location>
        <begin position="752"/>
        <end position="780"/>
    </location>
</feature>
<reference evidence="9" key="1">
    <citation type="submission" date="2025-08" db="UniProtKB">
        <authorList>
            <consortium name="Ensembl"/>
        </authorList>
    </citation>
    <scope>IDENTIFICATION</scope>
</reference>
<dbReference type="Proteomes" id="UP000261600">
    <property type="component" value="Unplaced"/>
</dbReference>
<feature type="domain" description="Ras-GEF" evidence="6">
    <location>
        <begin position="989"/>
        <end position="1221"/>
    </location>
</feature>
<evidence type="ECO:0000256" key="1">
    <source>
        <dbReference type="ARBA" id="ARBA00022658"/>
    </source>
</evidence>
<organism evidence="9 10">
    <name type="scientific">Monopterus albus</name>
    <name type="common">Swamp eel</name>
    <dbReference type="NCBI Taxonomy" id="43700"/>
    <lineage>
        <taxon>Eukaryota</taxon>
        <taxon>Metazoa</taxon>
        <taxon>Chordata</taxon>
        <taxon>Craniata</taxon>
        <taxon>Vertebrata</taxon>
        <taxon>Euteleostomi</taxon>
        <taxon>Actinopterygii</taxon>
        <taxon>Neopterygii</taxon>
        <taxon>Teleostei</taxon>
        <taxon>Neoteleostei</taxon>
        <taxon>Acanthomorphata</taxon>
        <taxon>Anabantaria</taxon>
        <taxon>Synbranchiformes</taxon>
        <taxon>Synbranchidae</taxon>
        <taxon>Monopterus</taxon>
    </lineage>
</organism>
<dbReference type="FunFam" id="1.10.840.10:FF:000004">
    <property type="entry name" value="ras-specific guanine nucleotide-releasing factor 2 isoform X1"/>
    <property type="match status" value="1"/>
</dbReference>
<dbReference type="PANTHER" id="PTHR23113">
    <property type="entry name" value="GUANINE NUCLEOTIDE EXCHANGE FACTOR"/>
    <property type="match status" value="1"/>
</dbReference>
<evidence type="ECO:0000256" key="3">
    <source>
        <dbReference type="SAM" id="Coils"/>
    </source>
</evidence>
<evidence type="ECO:0000256" key="2">
    <source>
        <dbReference type="PROSITE-ProRule" id="PRU00168"/>
    </source>
</evidence>